<dbReference type="PROSITE" id="PS50097">
    <property type="entry name" value="BTB"/>
    <property type="match status" value="1"/>
</dbReference>
<keyword evidence="8" id="KW-1185">Reference proteome</keyword>
<feature type="region of interest" description="Disordered" evidence="4">
    <location>
        <begin position="59"/>
        <end position="91"/>
    </location>
</feature>
<evidence type="ECO:0000256" key="4">
    <source>
        <dbReference type="SAM" id="MobiDB-lite"/>
    </source>
</evidence>
<dbReference type="InterPro" id="IPR002083">
    <property type="entry name" value="MATH/TRAF_dom"/>
</dbReference>
<dbReference type="GO" id="GO:0000151">
    <property type="term" value="C:ubiquitin ligase complex"/>
    <property type="evidence" value="ECO:0007669"/>
    <property type="project" value="TreeGrafter"/>
</dbReference>
<keyword evidence="3" id="KW-0040">ANK repeat</keyword>
<evidence type="ECO:0000313" key="8">
    <source>
        <dbReference type="Proteomes" id="UP000612055"/>
    </source>
</evidence>
<dbReference type="SMART" id="SM00225">
    <property type="entry name" value="BTB"/>
    <property type="match status" value="1"/>
</dbReference>
<dbReference type="Gene3D" id="2.60.210.10">
    <property type="entry name" value="Apoptosis, Tumor Necrosis Factor Receptor Associated Protein 2, Chain A"/>
    <property type="match status" value="1"/>
</dbReference>
<evidence type="ECO:0008006" key="9">
    <source>
        <dbReference type="Google" id="ProtNLM"/>
    </source>
</evidence>
<dbReference type="PROSITE" id="PS50144">
    <property type="entry name" value="MATH"/>
    <property type="match status" value="1"/>
</dbReference>
<evidence type="ECO:0000259" key="5">
    <source>
        <dbReference type="PROSITE" id="PS50097"/>
    </source>
</evidence>
<sequence>MGNAAKNVTRTEASHTFWSGQPDWGFSQFIPLARLACEPGFLRAGDGALIVRVEVGLGGAQPNRPPAKPSRPSLPAPAPEAPPAAPPRESVGGDLLALLERPGATSDVTLVAGGRSFPAHRAILAARSDFFARLFDSGMSDSSSREVALPDVDPDALVLLLRYMYGVVVEACAPAVLRPAAELADRLLLPAASASLQQRLVAATCPDRLLDDMAWAEARGYGTMLAALEPLYRRDAAKVPSEQVEALAERSPKLMARLHLLLLGRG</sequence>
<dbReference type="EMBL" id="JAEHOE010000138">
    <property type="protein sequence ID" value="KAG2484970.1"/>
    <property type="molecule type" value="Genomic_DNA"/>
</dbReference>
<evidence type="ECO:0000259" key="6">
    <source>
        <dbReference type="PROSITE" id="PS50144"/>
    </source>
</evidence>
<dbReference type="InterPro" id="IPR044515">
    <property type="entry name" value="ABTB1"/>
</dbReference>
<feature type="domain" description="MATH" evidence="6">
    <location>
        <begin position="1"/>
        <end position="53"/>
    </location>
</feature>
<evidence type="ECO:0000256" key="2">
    <source>
        <dbReference type="ARBA" id="ARBA00022737"/>
    </source>
</evidence>
<evidence type="ECO:0000256" key="3">
    <source>
        <dbReference type="ARBA" id="ARBA00023043"/>
    </source>
</evidence>
<evidence type="ECO:0000256" key="1">
    <source>
        <dbReference type="ARBA" id="ARBA00004906"/>
    </source>
</evidence>
<feature type="compositionally biased region" description="Pro residues" evidence="4">
    <location>
        <begin position="63"/>
        <end position="86"/>
    </location>
</feature>
<dbReference type="InterPro" id="IPR000210">
    <property type="entry name" value="BTB/POZ_dom"/>
</dbReference>
<name>A0A835XQ54_9CHLO</name>
<feature type="domain" description="BTB" evidence="5">
    <location>
        <begin position="106"/>
        <end position="165"/>
    </location>
</feature>
<dbReference type="PANTHER" id="PTHR46231">
    <property type="entry name" value="ANKYRIN REPEAT AND BTB/POZ DOMAIN-CONTAINING PROTEIN 1"/>
    <property type="match status" value="1"/>
</dbReference>
<dbReference type="CDD" id="cd18186">
    <property type="entry name" value="BTB_POZ_ZBTB_KLHL-like"/>
    <property type="match status" value="1"/>
</dbReference>
<dbReference type="Gene3D" id="3.30.710.10">
    <property type="entry name" value="Potassium Channel Kv1.1, Chain A"/>
    <property type="match status" value="1"/>
</dbReference>
<protein>
    <recommendedName>
        <fullName evidence="9">BTB domain-containing protein</fullName>
    </recommendedName>
</protein>
<proteinExistence type="predicted"/>
<dbReference type="InterPro" id="IPR011333">
    <property type="entry name" value="SKP1/BTB/POZ_sf"/>
</dbReference>
<gene>
    <name evidence="7" type="ORF">HYH03_016267</name>
</gene>
<comment type="pathway">
    <text evidence="1">Protein modification; protein ubiquitination.</text>
</comment>
<organism evidence="7 8">
    <name type="scientific">Edaphochlamys debaryana</name>
    <dbReference type="NCBI Taxonomy" id="47281"/>
    <lineage>
        <taxon>Eukaryota</taxon>
        <taxon>Viridiplantae</taxon>
        <taxon>Chlorophyta</taxon>
        <taxon>core chlorophytes</taxon>
        <taxon>Chlorophyceae</taxon>
        <taxon>CS clade</taxon>
        <taxon>Chlamydomonadales</taxon>
        <taxon>Chlamydomonadales incertae sedis</taxon>
        <taxon>Edaphochlamys</taxon>
    </lineage>
</organism>
<dbReference type="SUPFAM" id="SSF54695">
    <property type="entry name" value="POZ domain"/>
    <property type="match status" value="1"/>
</dbReference>
<dbReference type="PANTHER" id="PTHR46231:SF1">
    <property type="entry name" value="ANKYRIN REPEAT AND BTB_POZ DOMAIN-CONTAINING PROTEIN 1"/>
    <property type="match status" value="1"/>
</dbReference>
<dbReference type="GO" id="GO:0005737">
    <property type="term" value="C:cytoplasm"/>
    <property type="evidence" value="ECO:0007669"/>
    <property type="project" value="TreeGrafter"/>
</dbReference>
<dbReference type="SUPFAM" id="SSF49599">
    <property type="entry name" value="TRAF domain-like"/>
    <property type="match status" value="1"/>
</dbReference>
<dbReference type="AlphaFoldDB" id="A0A835XQ54"/>
<dbReference type="CDD" id="cd00121">
    <property type="entry name" value="MATH"/>
    <property type="match status" value="1"/>
</dbReference>
<comment type="caution">
    <text evidence="7">The sequence shown here is derived from an EMBL/GenBank/DDBJ whole genome shotgun (WGS) entry which is preliminary data.</text>
</comment>
<keyword evidence="2" id="KW-0677">Repeat</keyword>
<reference evidence="7" key="1">
    <citation type="journal article" date="2020" name="bioRxiv">
        <title>Comparative genomics of Chlamydomonas.</title>
        <authorList>
            <person name="Craig R.J."/>
            <person name="Hasan A.R."/>
            <person name="Ness R.W."/>
            <person name="Keightley P.D."/>
        </authorList>
    </citation>
    <scope>NUCLEOTIDE SEQUENCE</scope>
    <source>
        <strain evidence="7">CCAP 11/70</strain>
    </source>
</reference>
<dbReference type="Pfam" id="PF00651">
    <property type="entry name" value="BTB"/>
    <property type="match status" value="1"/>
</dbReference>
<evidence type="ECO:0000313" key="7">
    <source>
        <dbReference type="EMBL" id="KAG2484970.1"/>
    </source>
</evidence>
<dbReference type="OrthoDB" id="546239at2759"/>
<dbReference type="Proteomes" id="UP000612055">
    <property type="component" value="Unassembled WGS sequence"/>
</dbReference>
<dbReference type="InterPro" id="IPR008974">
    <property type="entry name" value="TRAF-like"/>
</dbReference>
<accession>A0A835XQ54</accession>